<organism evidence="1">
    <name type="scientific">Solanum chacoense</name>
    <name type="common">Chaco potato</name>
    <dbReference type="NCBI Taxonomy" id="4108"/>
    <lineage>
        <taxon>Eukaryota</taxon>
        <taxon>Viridiplantae</taxon>
        <taxon>Streptophyta</taxon>
        <taxon>Embryophyta</taxon>
        <taxon>Tracheophyta</taxon>
        <taxon>Spermatophyta</taxon>
        <taxon>Magnoliopsida</taxon>
        <taxon>eudicotyledons</taxon>
        <taxon>Gunneridae</taxon>
        <taxon>Pentapetalae</taxon>
        <taxon>asterids</taxon>
        <taxon>lamiids</taxon>
        <taxon>Solanales</taxon>
        <taxon>Solanaceae</taxon>
        <taxon>Solanoideae</taxon>
        <taxon>Solaneae</taxon>
        <taxon>Solanum</taxon>
    </lineage>
</organism>
<dbReference type="AlphaFoldDB" id="A0A0V0GZQ5"/>
<reference evidence="1" key="1">
    <citation type="submission" date="2015-12" db="EMBL/GenBank/DDBJ databases">
        <title>Gene expression during late stages of embryo sac development: a critical building block for successful pollen-pistil interactions.</title>
        <authorList>
            <person name="Liu Y."/>
            <person name="Joly V."/>
            <person name="Sabar M."/>
            <person name="Matton D.P."/>
        </authorList>
    </citation>
    <scope>NUCLEOTIDE SEQUENCE</scope>
</reference>
<protein>
    <submittedName>
        <fullName evidence="1">Putative ovule protein</fullName>
    </submittedName>
</protein>
<evidence type="ECO:0000313" key="1">
    <source>
        <dbReference type="EMBL" id="JAP13585.1"/>
    </source>
</evidence>
<accession>A0A0V0GZQ5</accession>
<proteinExistence type="predicted"/>
<sequence>MTTEHRYIDEFQDVKTQETAQKKRAHELFTSSLFSVKKMLATIFRIDVWVDELQQDLHGWPCHLGPTHKV</sequence>
<dbReference type="EMBL" id="GEDG01027820">
    <property type="protein sequence ID" value="JAP13585.1"/>
    <property type="molecule type" value="Transcribed_RNA"/>
</dbReference>
<name>A0A0V0GZQ5_SOLCH</name>